<feature type="transmembrane region" description="Helical" evidence="1">
    <location>
        <begin position="172"/>
        <end position="191"/>
    </location>
</feature>
<comment type="caution">
    <text evidence="2">The sequence shown here is derived from an EMBL/GenBank/DDBJ whole genome shotgun (WGS) entry which is preliminary data.</text>
</comment>
<name>A0A4Q8M269_9GAMM</name>
<evidence type="ECO:0000256" key="1">
    <source>
        <dbReference type="SAM" id="Phobius"/>
    </source>
</evidence>
<feature type="transmembrane region" description="Helical" evidence="1">
    <location>
        <begin position="238"/>
        <end position="255"/>
    </location>
</feature>
<dbReference type="EMBL" id="SHMG01000008">
    <property type="protein sequence ID" value="TAA40243.1"/>
    <property type="molecule type" value="Genomic_DNA"/>
</dbReference>
<dbReference type="Proteomes" id="UP000294164">
    <property type="component" value="Unassembled WGS sequence"/>
</dbReference>
<dbReference type="RefSeq" id="WP_130535125.1">
    <property type="nucleotide sequence ID" value="NZ_SHMG01000008.1"/>
</dbReference>
<dbReference type="OrthoDB" id="9770040at2"/>
<keyword evidence="1" id="KW-0812">Transmembrane</keyword>
<feature type="transmembrane region" description="Helical" evidence="1">
    <location>
        <begin position="261"/>
        <end position="279"/>
    </location>
</feature>
<dbReference type="InterPro" id="IPR010266">
    <property type="entry name" value="NnrS"/>
</dbReference>
<evidence type="ECO:0000313" key="2">
    <source>
        <dbReference type="EMBL" id="TAA40243.1"/>
    </source>
</evidence>
<feature type="transmembrane region" description="Helical" evidence="1">
    <location>
        <begin position="361"/>
        <end position="383"/>
    </location>
</feature>
<gene>
    <name evidence="2" type="ORF">EA655_13940</name>
</gene>
<reference evidence="2 3" key="1">
    <citation type="submission" date="2019-02" db="EMBL/GenBank/DDBJ databases">
        <title>WGS of Pseudoxanthomonas species novum from clinical isolates.</title>
        <authorList>
            <person name="Bernier A.-M."/>
            <person name="Bernard K."/>
            <person name="Vachon A."/>
        </authorList>
    </citation>
    <scope>NUCLEOTIDE SEQUENCE [LARGE SCALE GENOMIC DNA]</scope>
    <source>
        <strain evidence="2 3">NML130969</strain>
    </source>
</reference>
<sequence>MLLALILVSTGGDGSVDTRCVDTSRPRVQLFNAPHRLLFFIGVCNLGLAMAWWALWLAGLQLGSPLPVPAVPPALLHGLWMQYLVLPSFIFGFLLTVFPRWMGLPALSRWQYAGVGSGLFGAQMALLAASLGWQPGVRLALLLAVLGWSFGLVVLGRLLLQEKVRTWHARSCWAALLLGWIGLLAFAAAAAGADIRWQALSVSVGTFGLLLPIYASVAHRMFPFFAGNVVPGYQAWRPPHWLAIMWTLCLLHLFGENLQQPLVMLLADAGLLLLSLYSLWRWWPRGPKPALLAVLFYGLAWWPLAMLLYLLQDIAPLAGHTGWLERAPLHALAIGLFGSLLVAMVTRVTQGHSGRALVMPMVAWIALLGLQLVAVLRILAPLLDDPWRWHAVAAAGWLLVLAPWLLRLGWIYWRPRADGKPD</sequence>
<dbReference type="Pfam" id="PF05940">
    <property type="entry name" value="NnrS"/>
    <property type="match status" value="1"/>
</dbReference>
<organism evidence="2 3">
    <name type="scientific">Pseudoxanthomonas winnipegensis</name>
    <dbReference type="NCBI Taxonomy" id="2480810"/>
    <lineage>
        <taxon>Bacteria</taxon>
        <taxon>Pseudomonadati</taxon>
        <taxon>Pseudomonadota</taxon>
        <taxon>Gammaproteobacteria</taxon>
        <taxon>Lysobacterales</taxon>
        <taxon>Lysobacteraceae</taxon>
        <taxon>Pseudoxanthomonas</taxon>
    </lineage>
</organism>
<feature type="transmembrane region" description="Helical" evidence="1">
    <location>
        <begin position="291"/>
        <end position="311"/>
    </location>
</feature>
<feature type="transmembrane region" description="Helical" evidence="1">
    <location>
        <begin position="110"/>
        <end position="133"/>
    </location>
</feature>
<proteinExistence type="predicted"/>
<evidence type="ECO:0000313" key="3">
    <source>
        <dbReference type="Proteomes" id="UP000294164"/>
    </source>
</evidence>
<feature type="transmembrane region" description="Helical" evidence="1">
    <location>
        <begin position="139"/>
        <end position="160"/>
    </location>
</feature>
<feature type="transmembrane region" description="Helical" evidence="1">
    <location>
        <begin position="389"/>
        <end position="406"/>
    </location>
</feature>
<feature type="transmembrane region" description="Helical" evidence="1">
    <location>
        <begin position="79"/>
        <end position="98"/>
    </location>
</feature>
<feature type="transmembrane region" description="Helical" evidence="1">
    <location>
        <begin position="331"/>
        <end position="349"/>
    </location>
</feature>
<feature type="transmembrane region" description="Helical" evidence="1">
    <location>
        <begin position="37"/>
        <end position="59"/>
    </location>
</feature>
<accession>A0A4Q8M269</accession>
<feature type="transmembrane region" description="Helical" evidence="1">
    <location>
        <begin position="197"/>
        <end position="217"/>
    </location>
</feature>
<dbReference type="AlphaFoldDB" id="A0A4Q8M269"/>
<keyword evidence="1" id="KW-1133">Transmembrane helix</keyword>
<protein>
    <submittedName>
        <fullName evidence="2">NnrS family protein</fullName>
    </submittedName>
</protein>
<keyword evidence="1" id="KW-0472">Membrane</keyword>